<dbReference type="RefSeq" id="WP_066769555.1">
    <property type="nucleotide sequence ID" value="NZ_BMIP01000011.1"/>
</dbReference>
<reference evidence="2" key="1">
    <citation type="journal article" date="2014" name="Int. J. Syst. Evol. Microbiol.">
        <title>Complete genome sequence of Corynebacterium casei LMG S-19264T (=DSM 44701T), isolated from a smear-ripened cheese.</title>
        <authorList>
            <consortium name="US DOE Joint Genome Institute (JGI-PGF)"/>
            <person name="Walter F."/>
            <person name="Albersmeier A."/>
            <person name="Kalinowski J."/>
            <person name="Ruckert C."/>
        </authorList>
    </citation>
    <scope>NUCLEOTIDE SEQUENCE</scope>
    <source>
        <strain evidence="2">CGMCC 1.15360</strain>
    </source>
</reference>
<proteinExistence type="predicted"/>
<keyword evidence="1" id="KW-1133">Transmembrane helix</keyword>
<evidence type="ECO:0000256" key="1">
    <source>
        <dbReference type="SAM" id="Phobius"/>
    </source>
</evidence>
<evidence type="ECO:0000313" key="3">
    <source>
        <dbReference type="Proteomes" id="UP000612349"/>
    </source>
</evidence>
<evidence type="ECO:0000313" key="2">
    <source>
        <dbReference type="EMBL" id="GGD82070.1"/>
    </source>
</evidence>
<dbReference type="EMBL" id="BMIP01000011">
    <property type="protein sequence ID" value="GGD82070.1"/>
    <property type="molecule type" value="Genomic_DNA"/>
</dbReference>
<organism evidence="2 3">
    <name type="scientific">Croceicoccus mobilis</name>
    <dbReference type="NCBI Taxonomy" id="1703339"/>
    <lineage>
        <taxon>Bacteria</taxon>
        <taxon>Pseudomonadati</taxon>
        <taxon>Pseudomonadota</taxon>
        <taxon>Alphaproteobacteria</taxon>
        <taxon>Sphingomonadales</taxon>
        <taxon>Erythrobacteraceae</taxon>
        <taxon>Croceicoccus</taxon>
    </lineage>
</organism>
<accession>A0A917DYF1</accession>
<name>A0A917DYF1_9SPHN</name>
<reference evidence="2" key="2">
    <citation type="submission" date="2020-09" db="EMBL/GenBank/DDBJ databases">
        <authorList>
            <person name="Sun Q."/>
            <person name="Zhou Y."/>
        </authorList>
    </citation>
    <scope>NUCLEOTIDE SEQUENCE</scope>
    <source>
        <strain evidence="2">CGMCC 1.15360</strain>
    </source>
</reference>
<keyword evidence="1" id="KW-0472">Membrane</keyword>
<keyword evidence="1" id="KW-0812">Transmembrane</keyword>
<dbReference type="AlphaFoldDB" id="A0A917DYF1"/>
<gene>
    <name evidence="2" type="ORF">GCM10010990_35030</name>
</gene>
<protein>
    <submittedName>
        <fullName evidence="2">Uncharacterized protein</fullName>
    </submittedName>
</protein>
<comment type="caution">
    <text evidence="2">The sequence shown here is derived from an EMBL/GenBank/DDBJ whole genome shotgun (WGS) entry which is preliminary data.</text>
</comment>
<dbReference type="Proteomes" id="UP000612349">
    <property type="component" value="Unassembled WGS sequence"/>
</dbReference>
<feature type="transmembrane region" description="Helical" evidence="1">
    <location>
        <begin position="63"/>
        <end position="80"/>
    </location>
</feature>
<sequence>MESFDNSSDWIGPTVETIDQNVHNVDFTDVTTNHGWMWWNEHVIPSDDAPVQTTIFGWSWKRLCAEIAIFLAASVFMILVL</sequence>
<keyword evidence="3" id="KW-1185">Reference proteome</keyword>